<organism evidence="2 3">
    <name type="scientific">Cryoendolithus antarcticus</name>
    <dbReference type="NCBI Taxonomy" id="1507870"/>
    <lineage>
        <taxon>Eukaryota</taxon>
        <taxon>Fungi</taxon>
        <taxon>Dikarya</taxon>
        <taxon>Ascomycota</taxon>
        <taxon>Pezizomycotina</taxon>
        <taxon>Dothideomycetes</taxon>
        <taxon>Dothideomycetidae</taxon>
        <taxon>Cladosporiales</taxon>
        <taxon>Cladosporiaceae</taxon>
        <taxon>Cryoendolithus</taxon>
    </lineage>
</organism>
<dbReference type="InParanoid" id="A0A1V8TKV8"/>
<evidence type="ECO:0000313" key="2">
    <source>
        <dbReference type="EMBL" id="OQO12007.1"/>
    </source>
</evidence>
<dbReference type="OrthoDB" id="3250044at2759"/>
<dbReference type="InterPro" id="IPR051678">
    <property type="entry name" value="AGP_Transferase"/>
</dbReference>
<evidence type="ECO:0000259" key="1">
    <source>
        <dbReference type="Pfam" id="PF01636"/>
    </source>
</evidence>
<dbReference type="AlphaFoldDB" id="A0A1V8TKV8"/>
<dbReference type="PANTHER" id="PTHR21310:SF15">
    <property type="entry name" value="AMINOGLYCOSIDE PHOSPHOTRANSFERASE DOMAIN-CONTAINING PROTEIN"/>
    <property type="match status" value="1"/>
</dbReference>
<keyword evidence="3" id="KW-1185">Reference proteome</keyword>
<gene>
    <name evidence="2" type="ORF">B0A48_02646</name>
</gene>
<dbReference type="InterPro" id="IPR002575">
    <property type="entry name" value="Aminoglycoside_PTrfase"/>
</dbReference>
<comment type="caution">
    <text evidence="2">The sequence shown here is derived from an EMBL/GenBank/DDBJ whole genome shotgun (WGS) entry which is preliminary data.</text>
</comment>
<feature type="domain" description="Aminoglycoside phosphotransferase" evidence="1">
    <location>
        <begin position="12"/>
        <end position="148"/>
    </location>
</feature>
<dbReference type="EMBL" id="NAJO01000005">
    <property type="protein sequence ID" value="OQO12007.1"/>
    <property type="molecule type" value="Genomic_DNA"/>
</dbReference>
<reference evidence="3" key="1">
    <citation type="submission" date="2017-03" db="EMBL/GenBank/DDBJ databases">
        <title>Genomes of endolithic fungi from Antarctica.</title>
        <authorList>
            <person name="Coleine C."/>
            <person name="Masonjones S."/>
            <person name="Stajich J.E."/>
        </authorList>
    </citation>
    <scope>NUCLEOTIDE SEQUENCE [LARGE SCALE GENOMIC DNA]</scope>
    <source>
        <strain evidence="3">CCFEE 5527</strain>
    </source>
</reference>
<proteinExistence type="predicted"/>
<name>A0A1V8TKV8_9PEZI</name>
<dbReference type="Pfam" id="PF01636">
    <property type="entry name" value="APH"/>
    <property type="match status" value="1"/>
</dbReference>
<accession>A0A1V8TKV8</accession>
<dbReference type="InterPro" id="IPR011009">
    <property type="entry name" value="Kinase-like_dom_sf"/>
</dbReference>
<dbReference type="Proteomes" id="UP000192596">
    <property type="component" value="Unassembled WGS sequence"/>
</dbReference>
<dbReference type="PANTHER" id="PTHR21310">
    <property type="entry name" value="AMINOGLYCOSIDE PHOSPHOTRANSFERASE-RELATED-RELATED"/>
    <property type="match status" value="1"/>
</dbReference>
<dbReference type="SUPFAM" id="SSF56112">
    <property type="entry name" value="Protein kinase-like (PK-like)"/>
    <property type="match status" value="1"/>
</dbReference>
<evidence type="ECO:0000313" key="3">
    <source>
        <dbReference type="Proteomes" id="UP000192596"/>
    </source>
</evidence>
<protein>
    <recommendedName>
        <fullName evidence="1">Aminoglycoside phosphotransferase domain-containing protein</fullName>
    </recommendedName>
</protein>
<dbReference type="Gene3D" id="3.90.1200.10">
    <property type="match status" value="1"/>
</dbReference>
<sequence>MYRRKKGRDSGLWICMEFIHGESMADMWGRAVEPIRRMWVRKVMESVKRLRRLGPPKDLGVLVASIEGGGVIDGILSEGEVGPFATVTAFRELLQSDPNLEQYSNSWNSDKEVDCVLTHAHLAPRNIILRSSDGEPVIIDWEFAGWWPEYWERIKWHFADFPETPGWVEMMDEVDDKSVGE</sequence>